<dbReference type="PIRSF" id="PIRSF005211">
    <property type="entry name" value="Ab_hydro_YheT"/>
    <property type="match status" value="1"/>
</dbReference>
<dbReference type="PANTHER" id="PTHR10794:SF94">
    <property type="entry name" value="ESTERASE YHET-RELATED"/>
    <property type="match status" value="1"/>
</dbReference>
<dbReference type="Gene3D" id="3.40.50.1820">
    <property type="entry name" value="alpha/beta hydrolase"/>
    <property type="match status" value="1"/>
</dbReference>
<evidence type="ECO:0000256" key="2">
    <source>
        <dbReference type="ARBA" id="ARBA00022487"/>
    </source>
</evidence>
<dbReference type="InterPro" id="IPR000952">
    <property type="entry name" value="AB_hydrolase_4_CS"/>
</dbReference>
<dbReference type="RefSeq" id="WP_214610346.1">
    <property type="nucleotide sequence ID" value="NZ_JACATN010000001.1"/>
</dbReference>
<dbReference type="Pfam" id="PF00561">
    <property type="entry name" value="Abhydrolase_1"/>
    <property type="match status" value="1"/>
</dbReference>
<proteinExistence type="inferred from homology"/>
<dbReference type="Proteomes" id="UP000740413">
    <property type="component" value="Unassembled WGS sequence"/>
</dbReference>
<keyword evidence="3 5" id="KW-0378">Hydrolase</keyword>
<evidence type="ECO:0000256" key="1">
    <source>
        <dbReference type="ARBA" id="ARBA00010884"/>
    </source>
</evidence>
<evidence type="ECO:0000259" key="4">
    <source>
        <dbReference type="Pfam" id="PF00561"/>
    </source>
</evidence>
<dbReference type="PROSITE" id="PS01133">
    <property type="entry name" value="UPF0017"/>
    <property type="match status" value="1"/>
</dbReference>
<protein>
    <submittedName>
        <fullName evidence="5">Alpha/beta fold hydrolase</fullName>
    </submittedName>
</protein>
<dbReference type="InterPro" id="IPR012020">
    <property type="entry name" value="ABHD4"/>
</dbReference>
<dbReference type="InterPro" id="IPR029058">
    <property type="entry name" value="AB_hydrolase_fold"/>
</dbReference>
<evidence type="ECO:0000313" key="6">
    <source>
        <dbReference type="Proteomes" id="UP000740413"/>
    </source>
</evidence>
<reference evidence="6" key="1">
    <citation type="submission" date="2023-07" db="EMBL/GenBank/DDBJ databases">
        <title>Zobellia barbeyronii sp. nov., a new marine flavobacterium, isolated from green and red algae.</title>
        <authorList>
            <person name="Nedashkovskaya O.I."/>
            <person name="Otstavnykh N."/>
            <person name="Zhukova N."/>
            <person name="Guzev K."/>
            <person name="Chausova V."/>
            <person name="Tekutyeva L."/>
            <person name="Mikhailov V."/>
            <person name="Isaeva M."/>
        </authorList>
    </citation>
    <scope>NUCLEOTIDE SEQUENCE [LARGE SCALE GENOMIC DNA]</scope>
    <source>
        <strain evidence="6">KMM 6746</strain>
    </source>
</reference>
<organism evidence="5 6">
    <name type="scientific">Zobellia barbeyronii</name>
    <dbReference type="NCBI Taxonomy" id="2748009"/>
    <lineage>
        <taxon>Bacteria</taxon>
        <taxon>Pseudomonadati</taxon>
        <taxon>Bacteroidota</taxon>
        <taxon>Flavobacteriia</taxon>
        <taxon>Flavobacteriales</taxon>
        <taxon>Flavobacteriaceae</taxon>
        <taxon>Zobellia</taxon>
    </lineage>
</organism>
<dbReference type="SUPFAM" id="SSF53474">
    <property type="entry name" value="alpha/beta-Hydrolases"/>
    <property type="match status" value="1"/>
</dbReference>
<dbReference type="EMBL" id="JACATN010000001">
    <property type="protein sequence ID" value="MBT2160089.1"/>
    <property type="molecule type" value="Genomic_DNA"/>
</dbReference>
<dbReference type="PANTHER" id="PTHR10794">
    <property type="entry name" value="ABHYDROLASE DOMAIN-CONTAINING PROTEIN"/>
    <property type="match status" value="1"/>
</dbReference>
<name>A0ABS5W9J5_9FLAO</name>
<evidence type="ECO:0000313" key="5">
    <source>
        <dbReference type="EMBL" id="MBT2160089.1"/>
    </source>
</evidence>
<keyword evidence="6" id="KW-1185">Reference proteome</keyword>
<comment type="similarity">
    <text evidence="1">Belongs to the AB hydrolase superfamily. AB hydrolase 4 family.</text>
</comment>
<comment type="caution">
    <text evidence="5">The sequence shown here is derived from an EMBL/GenBank/DDBJ whole genome shotgun (WGS) entry which is preliminary data.</text>
</comment>
<dbReference type="InterPro" id="IPR050960">
    <property type="entry name" value="AB_hydrolase_4_sf"/>
</dbReference>
<keyword evidence="2" id="KW-0719">Serine esterase</keyword>
<dbReference type="GO" id="GO:0016787">
    <property type="term" value="F:hydrolase activity"/>
    <property type="evidence" value="ECO:0007669"/>
    <property type="project" value="UniProtKB-KW"/>
</dbReference>
<gene>
    <name evidence="5" type="ORF">HW347_02365</name>
</gene>
<accession>A0ABS5W9J5</accession>
<evidence type="ECO:0000256" key="3">
    <source>
        <dbReference type="ARBA" id="ARBA00022801"/>
    </source>
</evidence>
<sequence length="320" mass="36051">MPVLASDYNPTFIFKNGHLSTVYSGLFRRIEGLEQQRERLELADGDFIDLDWSYSKKKSEKVVILLHGLEGNAQRPYITGSAKAFNKSGIDACAVNFRGCSGETNRLFRSYHSGATEDLDAVVQSILKQKKYTEIYIKGVSLGGNMAMKYAGEERVLPAEVKAVIGVSVPCNLHSSLKELMSAKNYLYAKRFKKHLVEKLYPKQKMFPDSISLSDISSVKTLKDFDDIYTSRAHGFENAIDYYEKCSCRQFLPGIKIPSLIINAKNDSFLGEECYPYTEAEKNPNLYLKVPEFGGHVGFIAPSNIYYSEKTAIKFVQDMV</sequence>
<feature type="domain" description="AB hydrolase-1" evidence="4">
    <location>
        <begin position="62"/>
        <end position="300"/>
    </location>
</feature>
<dbReference type="InterPro" id="IPR000073">
    <property type="entry name" value="AB_hydrolase_1"/>
</dbReference>